<dbReference type="Proteomes" id="UP001163603">
    <property type="component" value="Chromosome 5"/>
</dbReference>
<evidence type="ECO:0000313" key="2">
    <source>
        <dbReference type="Proteomes" id="UP001163603"/>
    </source>
</evidence>
<evidence type="ECO:0000313" key="1">
    <source>
        <dbReference type="EMBL" id="KAJ0040393.1"/>
    </source>
</evidence>
<comment type="caution">
    <text evidence="1">The sequence shown here is derived from an EMBL/GenBank/DDBJ whole genome shotgun (WGS) entry which is preliminary data.</text>
</comment>
<name>A0ACC0YQG0_9ROSI</name>
<gene>
    <name evidence="1" type="ORF">Pint_27647</name>
</gene>
<proteinExistence type="predicted"/>
<keyword evidence="2" id="KW-1185">Reference proteome</keyword>
<organism evidence="1 2">
    <name type="scientific">Pistacia integerrima</name>
    <dbReference type="NCBI Taxonomy" id="434235"/>
    <lineage>
        <taxon>Eukaryota</taxon>
        <taxon>Viridiplantae</taxon>
        <taxon>Streptophyta</taxon>
        <taxon>Embryophyta</taxon>
        <taxon>Tracheophyta</taxon>
        <taxon>Spermatophyta</taxon>
        <taxon>Magnoliopsida</taxon>
        <taxon>eudicotyledons</taxon>
        <taxon>Gunneridae</taxon>
        <taxon>Pentapetalae</taxon>
        <taxon>rosids</taxon>
        <taxon>malvids</taxon>
        <taxon>Sapindales</taxon>
        <taxon>Anacardiaceae</taxon>
        <taxon>Pistacia</taxon>
    </lineage>
</organism>
<dbReference type="EMBL" id="CM047740">
    <property type="protein sequence ID" value="KAJ0040393.1"/>
    <property type="molecule type" value="Genomic_DNA"/>
</dbReference>
<protein>
    <submittedName>
        <fullName evidence="1">Uncharacterized protein</fullName>
    </submittedName>
</protein>
<reference evidence="2" key="1">
    <citation type="journal article" date="2023" name="G3 (Bethesda)">
        <title>Genome assembly and association tests identify interacting loci associated with vigor, precocity, and sex in interspecific pistachio rootstocks.</title>
        <authorList>
            <person name="Palmer W."/>
            <person name="Jacygrad E."/>
            <person name="Sagayaradj S."/>
            <person name="Cavanaugh K."/>
            <person name="Han R."/>
            <person name="Bertier L."/>
            <person name="Beede B."/>
            <person name="Kafkas S."/>
            <person name="Golino D."/>
            <person name="Preece J."/>
            <person name="Michelmore R."/>
        </authorList>
    </citation>
    <scope>NUCLEOTIDE SEQUENCE [LARGE SCALE GENOMIC DNA]</scope>
</reference>
<sequence length="129" mass="14811">MEYSSIFSLPWLVLIYILFSFYVATATRFNNFPSQSSLRLLQDCEIVPKPYLKEDFKTGSYSAFKQKYIINSKHWGGAKANAPIFVSFGAESPLQEAGSDFISDLASRFKAIMLYMEVCHKLLMLHLKY</sequence>
<accession>A0ACC0YQG0</accession>